<sequence>MSCPMFMYGLTAGSIIPLSIVYIMRPESLTNLFDFISSSLLIAFNWSEGVAQRFNLSNDLFFSTHNNINTILPIKMYSCYTIEYWYNAFSWIIYICFILSLIIFILNQRLKNSNEMFSNDDDDDNNNNNTTNKIILFLSMNETNLASIVLGVIAGFYSTIFLLCLSDVVYLSKEMTKMKVELTDIRNIYSNQTIFNGSLLINTLNDSNSSSSSIIYSHRKLSGQICLSYNEQRQILDHINFMCNMAILIFGSYSIYIYGLGTHHGLPYRLIFFILKIVTVVLSIWLNLYFKQGLPSDIFLYLWIDVNCIASIYRSIRQTI</sequence>
<keyword evidence="1" id="KW-1133">Transmembrane helix</keyword>
<keyword evidence="1" id="KW-0812">Transmembrane</keyword>
<dbReference type="AlphaFoldDB" id="A0A813YWC3"/>
<name>A0A813YWC3_9BILA</name>
<feature type="transmembrane region" description="Helical" evidence="1">
    <location>
        <begin position="84"/>
        <end position="106"/>
    </location>
</feature>
<feature type="transmembrane region" description="Helical" evidence="1">
    <location>
        <begin position="145"/>
        <end position="170"/>
    </location>
</feature>
<dbReference type="EMBL" id="CAJOBB010000595">
    <property type="protein sequence ID" value="CAF3712819.1"/>
    <property type="molecule type" value="Genomic_DNA"/>
</dbReference>
<evidence type="ECO:0000256" key="1">
    <source>
        <dbReference type="SAM" id="Phobius"/>
    </source>
</evidence>
<keyword evidence="1" id="KW-0472">Membrane</keyword>
<feature type="transmembrane region" description="Helical" evidence="1">
    <location>
        <begin position="266"/>
        <end position="286"/>
    </location>
</feature>
<accession>A0A813YWC3</accession>
<feature type="transmembrane region" description="Helical" evidence="1">
    <location>
        <begin position="241"/>
        <end position="260"/>
    </location>
</feature>
<dbReference type="Proteomes" id="UP000663860">
    <property type="component" value="Unassembled WGS sequence"/>
</dbReference>
<evidence type="ECO:0000313" key="4">
    <source>
        <dbReference type="Proteomes" id="UP000663860"/>
    </source>
</evidence>
<reference evidence="2" key="1">
    <citation type="submission" date="2021-02" db="EMBL/GenBank/DDBJ databases">
        <authorList>
            <person name="Nowell W R."/>
        </authorList>
    </citation>
    <scope>NUCLEOTIDE SEQUENCE</scope>
</reference>
<dbReference type="Proteomes" id="UP000663868">
    <property type="component" value="Unassembled WGS sequence"/>
</dbReference>
<organism evidence="2 4">
    <name type="scientific">Adineta steineri</name>
    <dbReference type="NCBI Taxonomy" id="433720"/>
    <lineage>
        <taxon>Eukaryota</taxon>
        <taxon>Metazoa</taxon>
        <taxon>Spiralia</taxon>
        <taxon>Gnathifera</taxon>
        <taxon>Rotifera</taxon>
        <taxon>Eurotatoria</taxon>
        <taxon>Bdelloidea</taxon>
        <taxon>Adinetida</taxon>
        <taxon>Adinetidae</taxon>
        <taxon>Adineta</taxon>
    </lineage>
</organism>
<comment type="caution">
    <text evidence="2">The sequence shown here is derived from an EMBL/GenBank/DDBJ whole genome shotgun (WGS) entry which is preliminary data.</text>
</comment>
<evidence type="ECO:0000313" key="2">
    <source>
        <dbReference type="EMBL" id="CAF0890733.1"/>
    </source>
</evidence>
<evidence type="ECO:0000313" key="3">
    <source>
        <dbReference type="EMBL" id="CAF3712819.1"/>
    </source>
</evidence>
<dbReference type="EMBL" id="CAJNOE010000088">
    <property type="protein sequence ID" value="CAF0890733.1"/>
    <property type="molecule type" value="Genomic_DNA"/>
</dbReference>
<gene>
    <name evidence="2" type="ORF">IZO911_LOCUS11705</name>
    <name evidence="3" type="ORF">KXQ929_LOCUS11857</name>
</gene>
<feature type="transmembrane region" description="Helical" evidence="1">
    <location>
        <begin position="6"/>
        <end position="24"/>
    </location>
</feature>
<proteinExistence type="predicted"/>
<protein>
    <submittedName>
        <fullName evidence="2">Uncharacterized protein</fullName>
    </submittedName>
</protein>